<sequence length="342" mass="38285">MLIGLVGKPSAGKSTFFKAATLAEVSIASYPFTTIKPNHGVGYVKVDCIDKEFNVQCNPSHGFCIKGKRFIPVELMDVAGLVPGASEGKGLGNQFLDDLRQADVFIHIVDVSGTTDVEGKQTENYDPSNDVKFLEDELNKWFYGILVKAWKSFARKVELENTNFAEAVAKQFSGLKVNEENVKSVLSKTNLPEKVSSWNEEQLFWFASELRREGKPMIIAANKVDMPRGRKNYEMLKDKFPALIIIPCSSDAELALREASKTDLIDYIPGEKEFKIKKKLNEKQEQALKKIEKTVLNVYGETGVQKILNMVVFDLLKYLAIFPASANKLRDSKGNILPDCFL</sequence>
<organism evidence="3">
    <name type="scientific">marine sediment metagenome</name>
    <dbReference type="NCBI Taxonomy" id="412755"/>
    <lineage>
        <taxon>unclassified sequences</taxon>
        <taxon>metagenomes</taxon>
        <taxon>ecological metagenomes</taxon>
    </lineage>
</organism>
<dbReference type="GO" id="GO:0005737">
    <property type="term" value="C:cytoplasm"/>
    <property type="evidence" value="ECO:0007669"/>
    <property type="project" value="TreeGrafter"/>
</dbReference>
<dbReference type="NCBIfam" id="NF007171">
    <property type="entry name" value="PRK09602.1"/>
    <property type="match status" value="1"/>
</dbReference>
<dbReference type="SUPFAM" id="SSF52540">
    <property type="entry name" value="P-loop containing nucleoside triphosphate hydrolases"/>
    <property type="match status" value="1"/>
</dbReference>
<dbReference type="PROSITE" id="PS51710">
    <property type="entry name" value="G_OBG"/>
    <property type="match status" value="1"/>
</dbReference>
<gene>
    <name evidence="3" type="ORF">LCGC14_2892470</name>
</gene>
<dbReference type="Gene3D" id="3.40.50.300">
    <property type="entry name" value="P-loop containing nucleotide triphosphate hydrolases"/>
    <property type="match status" value="1"/>
</dbReference>
<dbReference type="PANTHER" id="PTHR23305">
    <property type="entry name" value="OBG GTPASE FAMILY"/>
    <property type="match status" value="1"/>
</dbReference>
<dbReference type="Gene3D" id="1.10.8.470">
    <property type="match status" value="1"/>
</dbReference>
<reference evidence="3" key="1">
    <citation type="journal article" date="2015" name="Nature">
        <title>Complex archaea that bridge the gap between prokaryotes and eukaryotes.</title>
        <authorList>
            <person name="Spang A."/>
            <person name="Saw J.H."/>
            <person name="Jorgensen S.L."/>
            <person name="Zaremba-Niedzwiedzka K."/>
            <person name="Martijn J."/>
            <person name="Lind A.E."/>
            <person name="van Eijk R."/>
            <person name="Schleper C."/>
            <person name="Guy L."/>
            <person name="Ettema T.J."/>
        </authorList>
    </citation>
    <scope>NUCLEOTIDE SEQUENCE</scope>
</reference>
<evidence type="ECO:0000313" key="3">
    <source>
        <dbReference type="EMBL" id="KKK73573.1"/>
    </source>
</evidence>
<dbReference type="Pfam" id="PF01926">
    <property type="entry name" value="MMR_HSR1"/>
    <property type="match status" value="1"/>
</dbReference>
<dbReference type="EMBL" id="LAZR01056730">
    <property type="protein sequence ID" value="KKK73573.1"/>
    <property type="molecule type" value="Genomic_DNA"/>
</dbReference>
<dbReference type="InterPro" id="IPR013646">
    <property type="entry name" value="YGR210-like_G4"/>
</dbReference>
<proteinExistence type="predicted"/>
<evidence type="ECO:0000256" key="1">
    <source>
        <dbReference type="ARBA" id="ARBA00022741"/>
    </source>
</evidence>
<dbReference type="CDD" id="cd01899">
    <property type="entry name" value="Ygr210"/>
    <property type="match status" value="1"/>
</dbReference>
<dbReference type="InterPro" id="IPR031167">
    <property type="entry name" value="G_OBG"/>
</dbReference>
<dbReference type="GO" id="GO:0005525">
    <property type="term" value="F:GTP binding"/>
    <property type="evidence" value="ECO:0007669"/>
    <property type="project" value="InterPro"/>
</dbReference>
<feature type="domain" description="OBG-type G" evidence="2">
    <location>
        <begin position="1"/>
        <end position="268"/>
    </location>
</feature>
<dbReference type="PANTHER" id="PTHR23305:SF1">
    <property type="entry name" value="OBG-TYPE G DOMAIN-CONTAINING PROTEIN"/>
    <property type="match status" value="1"/>
</dbReference>
<dbReference type="InterPro" id="IPR006073">
    <property type="entry name" value="GTP-bd"/>
</dbReference>
<dbReference type="Pfam" id="PF08438">
    <property type="entry name" value="YGR210-like_G4"/>
    <property type="match status" value="1"/>
</dbReference>
<dbReference type="PRINTS" id="PR00326">
    <property type="entry name" value="GTP1OBG"/>
</dbReference>
<name>A0A0F8XX62_9ZZZZ</name>
<dbReference type="InterPro" id="IPR027417">
    <property type="entry name" value="P-loop_NTPase"/>
</dbReference>
<feature type="non-terminal residue" evidence="3">
    <location>
        <position position="342"/>
    </location>
</feature>
<keyword evidence="1" id="KW-0547">Nucleotide-binding</keyword>
<dbReference type="GO" id="GO:0016887">
    <property type="term" value="F:ATP hydrolysis activity"/>
    <property type="evidence" value="ECO:0007669"/>
    <property type="project" value="TreeGrafter"/>
</dbReference>
<dbReference type="AlphaFoldDB" id="A0A0F8XX62"/>
<protein>
    <recommendedName>
        <fullName evidence="2">OBG-type G domain-containing protein</fullName>
    </recommendedName>
</protein>
<comment type="caution">
    <text evidence="3">The sequence shown here is derived from an EMBL/GenBank/DDBJ whole genome shotgun (WGS) entry which is preliminary data.</text>
</comment>
<accession>A0A0F8XX62</accession>
<evidence type="ECO:0000259" key="2">
    <source>
        <dbReference type="PROSITE" id="PS51710"/>
    </source>
</evidence>